<dbReference type="AlphaFoldDB" id="A0A6A4PXP2"/>
<dbReference type="FunFam" id="1.10.340.70:FF:000001">
    <property type="entry name" value="Retrovirus-related Pol polyprotein from transposon gypsy-like Protein"/>
    <property type="match status" value="1"/>
</dbReference>
<dbReference type="SUPFAM" id="SSF56672">
    <property type="entry name" value="DNA/RNA polymerases"/>
    <property type="match status" value="1"/>
</dbReference>
<evidence type="ECO:0000256" key="1">
    <source>
        <dbReference type="ARBA" id="ARBA00023268"/>
    </source>
</evidence>
<dbReference type="PANTHER" id="PTHR37984">
    <property type="entry name" value="PROTEIN CBG26694"/>
    <property type="match status" value="1"/>
</dbReference>
<dbReference type="InterPro" id="IPR041577">
    <property type="entry name" value="RT_RNaseH_2"/>
</dbReference>
<keyword evidence="3" id="KW-0808">Transferase</keyword>
<dbReference type="Pfam" id="PF17921">
    <property type="entry name" value="Integrase_H2C2"/>
    <property type="match status" value="1"/>
</dbReference>
<comment type="caution">
    <text evidence="3">The sequence shown here is derived from an EMBL/GenBank/DDBJ whole genome shotgun (WGS) entry which is preliminary data.</text>
</comment>
<keyword evidence="4" id="KW-1185">Reference proteome</keyword>
<gene>
    <name evidence="3" type="ORF">Lalb_Chr10g0106851</name>
</gene>
<dbReference type="Pfam" id="PF00078">
    <property type="entry name" value="RVT_1"/>
    <property type="match status" value="1"/>
</dbReference>
<dbReference type="InterPro" id="IPR050951">
    <property type="entry name" value="Retrovirus_Pol_polyprotein"/>
</dbReference>
<name>A0A6A4PXP2_LUPAL</name>
<dbReference type="FunFam" id="3.30.70.270:FF:000020">
    <property type="entry name" value="Transposon Tf2-6 polyprotein-like Protein"/>
    <property type="match status" value="1"/>
</dbReference>
<dbReference type="FunFam" id="3.30.70.270:FF:000003">
    <property type="entry name" value="Transposon Ty3-G Gag-Pol polyprotein"/>
    <property type="match status" value="1"/>
</dbReference>
<dbReference type="GO" id="GO:0016740">
    <property type="term" value="F:transferase activity"/>
    <property type="evidence" value="ECO:0007669"/>
    <property type="project" value="UniProtKB-KW"/>
</dbReference>
<evidence type="ECO:0000313" key="4">
    <source>
        <dbReference type="Proteomes" id="UP000447434"/>
    </source>
</evidence>
<feature type="domain" description="Reverse transcriptase" evidence="2">
    <location>
        <begin position="1"/>
        <end position="82"/>
    </location>
</feature>
<dbReference type="CDD" id="cd09274">
    <property type="entry name" value="RNase_HI_RT_Ty3"/>
    <property type="match status" value="1"/>
</dbReference>
<dbReference type="CDD" id="cd01647">
    <property type="entry name" value="RT_LTR"/>
    <property type="match status" value="1"/>
</dbReference>
<dbReference type="Gene3D" id="3.10.20.370">
    <property type="match status" value="1"/>
</dbReference>
<dbReference type="OrthoDB" id="2013610at2759"/>
<dbReference type="Proteomes" id="UP000447434">
    <property type="component" value="Chromosome 10"/>
</dbReference>
<protein>
    <submittedName>
        <fullName evidence="3">Putative nucleotidyltransferase, Ribonuclease H</fullName>
    </submittedName>
</protein>
<dbReference type="PANTHER" id="PTHR37984:SF5">
    <property type="entry name" value="PROTEIN NYNRIN-LIKE"/>
    <property type="match status" value="1"/>
</dbReference>
<evidence type="ECO:0000313" key="3">
    <source>
        <dbReference type="EMBL" id="KAE9606341.1"/>
    </source>
</evidence>
<dbReference type="InterPro" id="IPR043128">
    <property type="entry name" value="Rev_trsase/Diguanyl_cyclase"/>
</dbReference>
<keyword evidence="1" id="KW-0511">Multifunctional enzyme</keyword>
<dbReference type="Gene3D" id="1.10.340.70">
    <property type="match status" value="1"/>
</dbReference>
<dbReference type="EMBL" id="WOCE01000010">
    <property type="protein sequence ID" value="KAE9606341.1"/>
    <property type="molecule type" value="Genomic_DNA"/>
</dbReference>
<dbReference type="InterPro" id="IPR000477">
    <property type="entry name" value="RT_dom"/>
</dbReference>
<sequence>MLFGLTNAPSTFQTTMNQLLSQFLRRFVIVFFDDILIYSSSLDDHLMHLEIVLQCLLSNVFYVKLSKCLFCQESIEYLGHIVSSRGVHADPSKLDAMMKWAPPTNVKQLRGFLGLTSYYRCFIAHYASIAAPLTDLLRLDSFTWSATSSTAFQALKKAMMAAPVLCLPDFTQDFIIETNASMCGIGAVLMQEGHPIAFFSKKLGPKMQIASVYIKELHAIIEAVLKWRQYLLGHFFIIRTNHKSIKELLQQVIQTPDQQVYVKKLLGFQFHIEYKPDVSNRVEDALSRVPAEWPSDSTTPSNFMALVSIPTFCIIQQHQQENSSDPFLLEFHSCATQDTLEHPFAIVQGMVTHKGRYVLSPTFSLCKTVVSEYHDTPSGGHAGVKRTLARVAASFFWPRMRQTVTSFVADCLLCQQIKYSTQVPAGLLQPLPIPEEV</sequence>
<dbReference type="InterPro" id="IPR041588">
    <property type="entry name" value="Integrase_H2C2"/>
</dbReference>
<evidence type="ECO:0000259" key="2">
    <source>
        <dbReference type="PROSITE" id="PS50878"/>
    </source>
</evidence>
<proteinExistence type="predicted"/>
<accession>A0A6A4PXP2</accession>
<reference evidence="4" key="1">
    <citation type="journal article" date="2020" name="Nat. Commun.">
        <title>Genome sequence of the cluster root forming white lupin.</title>
        <authorList>
            <person name="Hufnagel B."/>
            <person name="Marques A."/>
            <person name="Soriano A."/>
            <person name="Marques L."/>
            <person name="Divol F."/>
            <person name="Doumas P."/>
            <person name="Sallet E."/>
            <person name="Mancinotti D."/>
            <person name="Carrere S."/>
            <person name="Marande W."/>
            <person name="Arribat S."/>
            <person name="Keller J."/>
            <person name="Huneau C."/>
            <person name="Blein T."/>
            <person name="Aime D."/>
            <person name="Laguerre M."/>
            <person name="Taylor J."/>
            <person name="Schubert V."/>
            <person name="Nelson M."/>
            <person name="Geu-Flores F."/>
            <person name="Crespi M."/>
            <person name="Gallardo-Guerrero K."/>
            <person name="Delaux P.-M."/>
            <person name="Salse J."/>
            <person name="Berges H."/>
            <person name="Guyot R."/>
            <person name="Gouzy J."/>
            <person name="Peret B."/>
        </authorList>
    </citation>
    <scope>NUCLEOTIDE SEQUENCE [LARGE SCALE GENOMIC DNA]</scope>
    <source>
        <strain evidence="4">cv. Amiga</strain>
    </source>
</reference>
<dbReference type="PROSITE" id="PS50878">
    <property type="entry name" value="RT_POL"/>
    <property type="match status" value="1"/>
</dbReference>
<dbReference type="Gene3D" id="3.30.70.270">
    <property type="match status" value="2"/>
</dbReference>
<dbReference type="Pfam" id="PF17919">
    <property type="entry name" value="RT_RNaseH_2"/>
    <property type="match status" value="1"/>
</dbReference>
<organism evidence="3 4">
    <name type="scientific">Lupinus albus</name>
    <name type="common">White lupine</name>
    <name type="synonym">Lupinus termis</name>
    <dbReference type="NCBI Taxonomy" id="3870"/>
    <lineage>
        <taxon>Eukaryota</taxon>
        <taxon>Viridiplantae</taxon>
        <taxon>Streptophyta</taxon>
        <taxon>Embryophyta</taxon>
        <taxon>Tracheophyta</taxon>
        <taxon>Spermatophyta</taxon>
        <taxon>Magnoliopsida</taxon>
        <taxon>eudicotyledons</taxon>
        <taxon>Gunneridae</taxon>
        <taxon>Pentapetalae</taxon>
        <taxon>rosids</taxon>
        <taxon>fabids</taxon>
        <taxon>Fabales</taxon>
        <taxon>Fabaceae</taxon>
        <taxon>Papilionoideae</taxon>
        <taxon>50 kb inversion clade</taxon>
        <taxon>genistoids sensu lato</taxon>
        <taxon>core genistoids</taxon>
        <taxon>Genisteae</taxon>
        <taxon>Lupinus</taxon>
    </lineage>
</organism>
<dbReference type="InterPro" id="IPR043502">
    <property type="entry name" value="DNA/RNA_pol_sf"/>
</dbReference>